<dbReference type="Pfam" id="PF00753">
    <property type="entry name" value="Lactamase_B"/>
    <property type="match status" value="1"/>
</dbReference>
<evidence type="ECO:0000256" key="4">
    <source>
        <dbReference type="ARBA" id="ARBA00048505"/>
    </source>
</evidence>
<protein>
    <submittedName>
        <fullName evidence="6">MBL fold metallo-hydrolase</fullName>
    </submittedName>
</protein>
<feature type="domain" description="Rhodanese" evidence="5">
    <location>
        <begin position="286"/>
        <end position="314"/>
    </location>
</feature>
<comment type="catalytic activity">
    <reaction evidence="2">
        <text>3',5'-cyclic CMP + H2O = CMP + H(+)</text>
        <dbReference type="Rhea" id="RHEA:72675"/>
        <dbReference type="ChEBI" id="CHEBI:15377"/>
        <dbReference type="ChEBI" id="CHEBI:15378"/>
        <dbReference type="ChEBI" id="CHEBI:58003"/>
        <dbReference type="ChEBI" id="CHEBI:60377"/>
    </reaction>
    <physiologicalReaction direction="left-to-right" evidence="2">
        <dbReference type="Rhea" id="RHEA:72676"/>
    </physiologicalReaction>
</comment>
<organism evidence="6 7">
    <name type="scientific">Paenibacillus alvei</name>
    <name type="common">Bacillus alvei</name>
    <dbReference type="NCBI Taxonomy" id="44250"/>
    <lineage>
        <taxon>Bacteria</taxon>
        <taxon>Bacillati</taxon>
        <taxon>Bacillota</taxon>
        <taxon>Bacilli</taxon>
        <taxon>Bacillales</taxon>
        <taxon>Paenibacillaceae</taxon>
        <taxon>Paenibacillus</taxon>
    </lineage>
</organism>
<evidence type="ECO:0000313" key="7">
    <source>
        <dbReference type="Proteomes" id="UP001527181"/>
    </source>
</evidence>
<dbReference type="SMART" id="SM00849">
    <property type="entry name" value="Lactamase_B"/>
    <property type="match status" value="1"/>
</dbReference>
<proteinExistence type="predicted"/>
<gene>
    <name evidence="6" type="ORF">M5X12_09500</name>
</gene>
<dbReference type="InterPro" id="IPR051682">
    <property type="entry name" value="Mito_Persulfide_Diox"/>
</dbReference>
<dbReference type="SMART" id="SM00450">
    <property type="entry name" value="RHOD"/>
    <property type="match status" value="2"/>
</dbReference>
<accession>A0ABT4GVS3</accession>
<dbReference type="PROSITE" id="PS50206">
    <property type="entry name" value="RHODANESE_3"/>
    <property type="match status" value="2"/>
</dbReference>
<keyword evidence="1" id="KW-0479">Metal-binding</keyword>
<evidence type="ECO:0000256" key="1">
    <source>
        <dbReference type="ARBA" id="ARBA00022723"/>
    </source>
</evidence>
<dbReference type="PANTHER" id="PTHR43084">
    <property type="entry name" value="PERSULFIDE DIOXYGENASE ETHE1"/>
    <property type="match status" value="1"/>
</dbReference>
<name>A0ABT4GVS3_PAEAL</name>
<comment type="function">
    <text evidence="3">Counteracts the endogenous Pycsar antiviral defense system. Phosphodiesterase that enables metal-dependent hydrolysis of host cyclic nucleotide Pycsar defense signals such as cCMP and cUMP.</text>
</comment>
<dbReference type="CDD" id="cd07724">
    <property type="entry name" value="POD-like_MBL-fold"/>
    <property type="match status" value="1"/>
</dbReference>
<comment type="caution">
    <text evidence="6">The sequence shown here is derived from an EMBL/GenBank/DDBJ whole genome shotgun (WGS) entry which is preliminary data.</text>
</comment>
<feature type="domain" description="Rhodanese" evidence="5">
    <location>
        <begin position="394"/>
        <end position="482"/>
    </location>
</feature>
<dbReference type="RefSeq" id="WP_268600024.1">
    <property type="nucleotide sequence ID" value="NZ_JAMDNP010000017.1"/>
</dbReference>
<dbReference type="SUPFAM" id="SSF52821">
    <property type="entry name" value="Rhodanese/Cell cycle control phosphatase"/>
    <property type="match status" value="2"/>
</dbReference>
<keyword evidence="7" id="KW-1185">Reference proteome</keyword>
<evidence type="ECO:0000256" key="2">
    <source>
        <dbReference type="ARBA" id="ARBA00034221"/>
    </source>
</evidence>
<dbReference type="Proteomes" id="UP001527181">
    <property type="component" value="Unassembled WGS sequence"/>
</dbReference>
<evidence type="ECO:0000313" key="6">
    <source>
        <dbReference type="EMBL" id="MCY9760810.1"/>
    </source>
</evidence>
<evidence type="ECO:0000259" key="5">
    <source>
        <dbReference type="PROSITE" id="PS50206"/>
    </source>
</evidence>
<reference evidence="6 7" key="1">
    <citation type="submission" date="2022-05" db="EMBL/GenBank/DDBJ databases">
        <title>Genome Sequencing of Bee-Associated Microbes.</title>
        <authorList>
            <person name="Dunlap C."/>
        </authorList>
    </citation>
    <scope>NUCLEOTIDE SEQUENCE [LARGE SCALE GENOMIC DNA]</scope>
    <source>
        <strain evidence="6 7">NRRL B-04010</strain>
    </source>
</reference>
<dbReference type="EMBL" id="JAMDNP010000017">
    <property type="protein sequence ID" value="MCY9760810.1"/>
    <property type="molecule type" value="Genomic_DNA"/>
</dbReference>
<dbReference type="Pfam" id="PF00581">
    <property type="entry name" value="Rhodanese"/>
    <property type="match status" value="1"/>
</dbReference>
<dbReference type="InterPro" id="IPR036866">
    <property type="entry name" value="RibonucZ/Hydroxyglut_hydro"/>
</dbReference>
<comment type="catalytic activity">
    <reaction evidence="4">
        <text>3',5'-cyclic UMP + H2O = UMP + H(+)</text>
        <dbReference type="Rhea" id="RHEA:70575"/>
        <dbReference type="ChEBI" id="CHEBI:15377"/>
        <dbReference type="ChEBI" id="CHEBI:15378"/>
        <dbReference type="ChEBI" id="CHEBI:57865"/>
        <dbReference type="ChEBI" id="CHEBI:184387"/>
    </reaction>
    <physiologicalReaction direction="left-to-right" evidence="4">
        <dbReference type="Rhea" id="RHEA:70576"/>
    </physiologicalReaction>
</comment>
<dbReference type="Gene3D" id="3.40.250.10">
    <property type="entry name" value="Rhodanese-like domain"/>
    <property type="match status" value="2"/>
</dbReference>
<sequence length="493" mass="53725">MLLRYFYDEKLAHASYLVGCQATGEAIVIDPARDIEPYCTAARAEGLAIVAVAETHIHADFVSGARELGVRQGATLYLSGEGGPDWAYSYVDDTGSGKIKYRIIKDGYKFHIGNISFEVLHTPGHTPESVSYLVTDKGGGADCPMGIFTGDFVFVGDVGRPDLLEKSVGMAGTAEQGARQMFRSLRRFKTLPEYVQVWPSHGAGSACGKALGAIPSSTVGYEKRFNWALSFDEEQSFITALLAGQPEPPTYFPRMKHVNRDGAVLLDQLPEPQQMEGDISAITRLAENGAIVLDTRPSSSFAAKHVKGTINIPYQRSFTTWAGWLVRDDRPLYVIGDTDQFRNILRDLRSIGIDRIAGTINTTEMWSNKRGEAALSDLQSYTEVTPSDIVGRVRADEVTIVDVRSTAEWEEGHLPGAKHILLGTLPACIPEVPSNKPVLVQCRTGARSAIAASILQAHGFSNVMNLLGGIIRWKEEGLPTEKPLVRLGESNGN</sequence>
<dbReference type="Gene3D" id="3.60.15.10">
    <property type="entry name" value="Ribonuclease Z/Hydroxyacylglutathione hydrolase-like"/>
    <property type="match status" value="1"/>
</dbReference>
<dbReference type="PANTHER" id="PTHR43084:SF1">
    <property type="entry name" value="PERSULFIDE DIOXYGENASE ETHE1, MITOCHONDRIAL"/>
    <property type="match status" value="1"/>
</dbReference>
<dbReference type="InterPro" id="IPR036873">
    <property type="entry name" value="Rhodanese-like_dom_sf"/>
</dbReference>
<dbReference type="InterPro" id="IPR001279">
    <property type="entry name" value="Metallo-B-lactamas"/>
</dbReference>
<dbReference type="SUPFAM" id="SSF56281">
    <property type="entry name" value="Metallo-hydrolase/oxidoreductase"/>
    <property type="match status" value="1"/>
</dbReference>
<dbReference type="InterPro" id="IPR001763">
    <property type="entry name" value="Rhodanese-like_dom"/>
</dbReference>
<evidence type="ECO:0000256" key="3">
    <source>
        <dbReference type="ARBA" id="ARBA00034301"/>
    </source>
</evidence>
<dbReference type="CDD" id="cd00158">
    <property type="entry name" value="RHOD"/>
    <property type="match status" value="1"/>
</dbReference>
<dbReference type="InterPro" id="IPR044528">
    <property type="entry name" value="POD-like_MBL-fold"/>
</dbReference>